<organism evidence="2 3">
    <name type="scientific">Thermococcus chitonophagus</name>
    <dbReference type="NCBI Taxonomy" id="54262"/>
    <lineage>
        <taxon>Archaea</taxon>
        <taxon>Methanobacteriati</taxon>
        <taxon>Methanobacteriota</taxon>
        <taxon>Thermococci</taxon>
        <taxon>Thermococcales</taxon>
        <taxon>Thermococcaceae</taxon>
        <taxon>Thermococcus</taxon>
    </lineage>
</organism>
<name>A0A160VVA3_9EURY</name>
<evidence type="ECO:0000313" key="3">
    <source>
        <dbReference type="Proteomes" id="UP000093069"/>
    </source>
</evidence>
<dbReference type="Proteomes" id="UP000093069">
    <property type="component" value="Chromosome I"/>
</dbReference>
<evidence type="ECO:0000313" key="2">
    <source>
        <dbReference type="EMBL" id="CUX77651.1"/>
    </source>
</evidence>
<dbReference type="Gene3D" id="3.30.460.10">
    <property type="entry name" value="Beta Polymerase, domain 2"/>
    <property type="match status" value="1"/>
</dbReference>
<feature type="domain" description="Polymerase beta nucleotidyltransferase" evidence="1">
    <location>
        <begin position="4"/>
        <end position="77"/>
    </location>
</feature>
<dbReference type="Pfam" id="PF18765">
    <property type="entry name" value="Polbeta"/>
    <property type="match status" value="1"/>
</dbReference>
<dbReference type="EMBL" id="LN999010">
    <property type="protein sequence ID" value="CUX77651.1"/>
    <property type="molecule type" value="Genomic_DNA"/>
</dbReference>
<proteinExistence type="predicted"/>
<dbReference type="InterPro" id="IPR043519">
    <property type="entry name" value="NT_sf"/>
</dbReference>
<protein>
    <recommendedName>
        <fullName evidence="1">Polymerase beta nucleotidyltransferase domain-containing protein</fullName>
    </recommendedName>
</protein>
<dbReference type="InterPro" id="IPR041633">
    <property type="entry name" value="Polbeta"/>
</dbReference>
<dbReference type="KEGG" id="tch:CHITON_0872"/>
<evidence type="ECO:0000259" key="1">
    <source>
        <dbReference type="Pfam" id="PF18765"/>
    </source>
</evidence>
<gene>
    <name evidence="2" type="ORF">CHITON_0872</name>
</gene>
<dbReference type="SUPFAM" id="SSF81301">
    <property type="entry name" value="Nucleotidyltransferase"/>
    <property type="match status" value="1"/>
</dbReference>
<sequence length="152" mass="17375">MVREFKEKREKVFDIVLYGSVALGKEEPNDYDFMLILKDASAEERFELAFEFKQALLDLGFPHEKLDVKAINLDHLFDQNYLATPGIIIHGYSLTRGEFLHKLMNGEAYALFIIRLAGFDRNSKNKFSFALKGRDGKSGILKELNGKFIAHG</sequence>
<dbReference type="AlphaFoldDB" id="A0A160VVA3"/>
<reference evidence="3" key="1">
    <citation type="submission" date="2016-01" db="EMBL/GenBank/DDBJ databases">
        <authorList>
            <person name="Vorgias C.E."/>
        </authorList>
    </citation>
    <scope>NUCLEOTIDE SEQUENCE [LARGE SCALE GENOMIC DNA]</scope>
</reference>
<accession>A0A160VVA3</accession>